<keyword evidence="4" id="KW-0645">Protease</keyword>
<evidence type="ECO:0000256" key="3">
    <source>
        <dbReference type="ARBA" id="ARBA00022659"/>
    </source>
</evidence>
<dbReference type="Gene3D" id="2.60.120.290">
    <property type="entry name" value="Spermadhesin, CUB domain"/>
    <property type="match status" value="2"/>
</dbReference>
<dbReference type="FunFam" id="2.40.10.10:FF:000002">
    <property type="entry name" value="Transmembrane protease serine"/>
    <property type="match status" value="1"/>
</dbReference>
<dbReference type="FunFam" id="2.60.120.290:FF:000101">
    <property type="entry name" value="Complement component 1, s subcomponent"/>
    <property type="match status" value="1"/>
</dbReference>
<evidence type="ECO:0000256" key="15">
    <source>
        <dbReference type="PIRSR" id="PIRSR001155-2"/>
    </source>
</evidence>
<keyword evidence="5 17" id="KW-0479">Metal-binding</keyword>
<evidence type="ECO:0000313" key="24">
    <source>
        <dbReference type="EMBL" id="RVE62785.1"/>
    </source>
</evidence>
<keyword evidence="16" id="KW-0597">Phosphoprotein</keyword>
<evidence type="ECO:0000256" key="4">
    <source>
        <dbReference type="ARBA" id="ARBA00022670"/>
    </source>
</evidence>
<evidence type="ECO:0000256" key="2">
    <source>
        <dbReference type="ARBA" id="ARBA00022588"/>
    </source>
</evidence>
<feature type="signal peptide" evidence="20">
    <location>
        <begin position="1"/>
        <end position="17"/>
    </location>
</feature>
<evidence type="ECO:0000256" key="11">
    <source>
        <dbReference type="ARBA" id="ARBA00023157"/>
    </source>
</evidence>
<keyword evidence="25" id="KW-1185">Reference proteome</keyword>
<feature type="disulfide bond" evidence="15 18">
    <location>
        <begin position="176"/>
        <end position="203"/>
    </location>
</feature>
<name>A0A437CJA0_ORYJA</name>
<protein>
    <recommendedName>
        <fullName evidence="26">Complement subcomponent C1r</fullName>
    </recommendedName>
</protein>
<feature type="binding site" evidence="17">
    <location>
        <position position="135"/>
    </location>
    <ligand>
        <name>Ca(2+)</name>
        <dbReference type="ChEBI" id="CHEBI:29108"/>
        <label>2</label>
    </ligand>
</feature>
<feature type="disulfide bond" evidence="15">
    <location>
        <begin position="358"/>
        <end position="403"/>
    </location>
</feature>
<feature type="binding site" evidence="17">
    <location>
        <position position="68"/>
    </location>
    <ligand>
        <name>Ca(2+)</name>
        <dbReference type="ChEBI" id="CHEBI:29108"/>
        <label>1</label>
    </ligand>
</feature>
<feature type="domain" description="CUB" evidence="21">
    <location>
        <begin position="176"/>
        <end position="288"/>
    </location>
</feature>
<evidence type="ECO:0000256" key="20">
    <source>
        <dbReference type="SAM" id="SignalP"/>
    </source>
</evidence>
<comment type="PTM">
    <text evidence="16">The iron and 2-oxoglutarate dependent 3-hydroxylation of aspartate and asparagine is (R) stereospecific within EGF domains.</text>
</comment>
<dbReference type="GO" id="GO:0006956">
    <property type="term" value="P:complement activation"/>
    <property type="evidence" value="ECO:0007669"/>
    <property type="project" value="InterPro"/>
</dbReference>
<dbReference type="SUPFAM" id="SSF57196">
    <property type="entry name" value="EGF/Laminin"/>
    <property type="match status" value="1"/>
</dbReference>
<evidence type="ECO:0000256" key="13">
    <source>
        <dbReference type="ARBA" id="ARBA00024195"/>
    </source>
</evidence>
<feature type="active site" description="Charge relay system" evidence="14">
    <location>
        <position position="530"/>
    </location>
</feature>
<dbReference type="CDD" id="cd00054">
    <property type="entry name" value="EGF_CA"/>
    <property type="match status" value="1"/>
</dbReference>
<keyword evidence="17" id="KW-0106">Calcium</keyword>
<accession>A0A437CJA0</accession>
<dbReference type="CDD" id="cd00041">
    <property type="entry name" value="CUB"/>
    <property type="match status" value="2"/>
</dbReference>
<evidence type="ECO:0008006" key="26">
    <source>
        <dbReference type="Google" id="ProtNLM"/>
    </source>
</evidence>
<dbReference type="SUPFAM" id="SSF57535">
    <property type="entry name" value="Complement control module/SCR domain"/>
    <property type="match status" value="2"/>
</dbReference>
<dbReference type="Pfam" id="PF00084">
    <property type="entry name" value="Sushi"/>
    <property type="match status" value="2"/>
</dbReference>
<dbReference type="FunFam" id="2.10.70.10:FF:000016">
    <property type="entry name" value="Mannan-binding lectin serine protease 1"/>
    <property type="match status" value="1"/>
</dbReference>
<dbReference type="InterPro" id="IPR033116">
    <property type="entry name" value="TRYPSIN_SER"/>
</dbReference>
<dbReference type="FunFam" id="2.10.25.10:FF:000059">
    <property type="entry name" value="Mannan-binding lectin serine protease 1"/>
    <property type="match status" value="1"/>
</dbReference>
<gene>
    <name evidence="24" type="ORF">OJAV_G00161240</name>
</gene>
<evidence type="ECO:0000256" key="12">
    <source>
        <dbReference type="ARBA" id="ARBA00023278"/>
    </source>
</evidence>
<feature type="disulfide bond" evidence="15">
    <location>
        <begin position="144"/>
        <end position="157"/>
    </location>
</feature>
<dbReference type="GO" id="GO:0005509">
    <property type="term" value="F:calcium ion binding"/>
    <property type="evidence" value="ECO:0007669"/>
    <property type="project" value="InterPro"/>
</dbReference>
<evidence type="ECO:0000256" key="5">
    <source>
        <dbReference type="ARBA" id="ARBA00022723"/>
    </source>
</evidence>
<feature type="disulfide bond" evidence="15">
    <location>
        <begin position="292"/>
        <end position="341"/>
    </location>
</feature>
<dbReference type="InterPro" id="IPR049883">
    <property type="entry name" value="NOTCH1_EGF-like"/>
</dbReference>
<keyword evidence="7" id="KW-0677">Repeat</keyword>
<dbReference type="EMBL" id="CM012452">
    <property type="protein sequence ID" value="RVE62785.1"/>
    <property type="molecule type" value="Genomic_DNA"/>
</dbReference>
<dbReference type="InterPro" id="IPR001254">
    <property type="entry name" value="Trypsin_dom"/>
</dbReference>
<dbReference type="SMART" id="SM00179">
    <property type="entry name" value="EGF_CA"/>
    <property type="match status" value="1"/>
</dbReference>
<dbReference type="SUPFAM" id="SSF49854">
    <property type="entry name" value="Spermadhesin, CUB domain"/>
    <property type="match status" value="2"/>
</dbReference>
<dbReference type="PRINTS" id="PR00722">
    <property type="entry name" value="CHYMOTRYPSIN"/>
</dbReference>
<dbReference type="PANTHER" id="PTHR24255">
    <property type="entry name" value="COMPLEMENT COMPONENT 1, S SUBCOMPONENT-RELATED"/>
    <property type="match status" value="1"/>
</dbReference>
<dbReference type="SMART" id="SM00032">
    <property type="entry name" value="CCP"/>
    <property type="match status" value="2"/>
</dbReference>
<keyword evidence="8" id="KW-0378">Hydrolase</keyword>
<dbReference type="PIRSF" id="PIRSF001155">
    <property type="entry name" value="C1r_C1s_MASP"/>
    <property type="match status" value="1"/>
</dbReference>
<dbReference type="PROSITE" id="PS00135">
    <property type="entry name" value="TRYPSIN_SER"/>
    <property type="match status" value="1"/>
</dbReference>
<dbReference type="Pfam" id="PF00089">
    <property type="entry name" value="Trypsin"/>
    <property type="match status" value="1"/>
</dbReference>
<keyword evidence="10" id="KW-0391">Immunity</keyword>
<dbReference type="GO" id="GO:0072562">
    <property type="term" value="C:blood microparticle"/>
    <property type="evidence" value="ECO:0007669"/>
    <property type="project" value="TreeGrafter"/>
</dbReference>
<dbReference type="Proteomes" id="UP000283210">
    <property type="component" value="Chromosome 16"/>
</dbReference>
<dbReference type="InterPro" id="IPR035914">
    <property type="entry name" value="Sperma_CUB_dom_sf"/>
</dbReference>
<feature type="modified residue" description="Phosphoserine; by CK2" evidence="16">
    <location>
        <position position="189"/>
    </location>
</feature>
<feature type="domain" description="CUB" evidence="21">
    <location>
        <begin position="12"/>
        <end position="131"/>
    </location>
</feature>
<dbReference type="CDD" id="cd00033">
    <property type="entry name" value="CCP"/>
    <property type="match status" value="2"/>
</dbReference>
<dbReference type="GO" id="GO:0004252">
    <property type="term" value="F:serine-type endopeptidase activity"/>
    <property type="evidence" value="ECO:0007669"/>
    <property type="project" value="InterPro"/>
</dbReference>
<reference evidence="24 25" key="1">
    <citation type="submission" date="2018-11" db="EMBL/GenBank/DDBJ databases">
        <authorList>
            <person name="Lopez-Roques C."/>
            <person name="Donnadieu C."/>
            <person name="Bouchez O."/>
            <person name="Klopp C."/>
            <person name="Cabau C."/>
            <person name="Zahm M."/>
        </authorList>
    </citation>
    <scope>NUCLEOTIDE SEQUENCE [LARGE SCALE GENOMIC DNA]</scope>
    <source>
        <strain evidence="24">RS831</strain>
        <tissue evidence="24">Whole body</tissue>
    </source>
</reference>
<organism evidence="24 25">
    <name type="scientific">Oryzias javanicus</name>
    <name type="common">Javanese ricefish</name>
    <name type="synonym">Aplocheilus javanicus</name>
    <dbReference type="NCBI Taxonomy" id="123683"/>
    <lineage>
        <taxon>Eukaryota</taxon>
        <taxon>Metazoa</taxon>
        <taxon>Chordata</taxon>
        <taxon>Craniata</taxon>
        <taxon>Vertebrata</taxon>
        <taxon>Euteleostomi</taxon>
        <taxon>Actinopterygii</taxon>
        <taxon>Neopterygii</taxon>
        <taxon>Teleostei</taxon>
        <taxon>Neoteleostei</taxon>
        <taxon>Acanthomorphata</taxon>
        <taxon>Ovalentaria</taxon>
        <taxon>Atherinomorphae</taxon>
        <taxon>Beloniformes</taxon>
        <taxon>Adrianichthyidae</taxon>
        <taxon>Oryziinae</taxon>
        <taxon>Oryzias</taxon>
    </lineage>
</organism>
<feature type="disulfide bond" evidence="15">
    <location>
        <begin position="319"/>
        <end position="353"/>
    </location>
</feature>
<evidence type="ECO:0000256" key="16">
    <source>
        <dbReference type="PIRSR" id="PIRSR001155-3"/>
    </source>
</evidence>
<feature type="binding site" evidence="17">
    <location>
        <position position="114"/>
    </location>
    <ligand>
        <name>Ca(2+)</name>
        <dbReference type="ChEBI" id="CHEBI:29108"/>
        <label>1</label>
    </ligand>
</feature>
<feature type="disulfide bond" evidence="15">
    <location>
        <begin position="136"/>
        <end position="148"/>
    </location>
</feature>
<keyword evidence="12 16" id="KW-0379">Hydroxylation</keyword>
<evidence type="ECO:0000256" key="9">
    <source>
        <dbReference type="ARBA" id="ARBA00022825"/>
    </source>
</evidence>
<dbReference type="InterPro" id="IPR000859">
    <property type="entry name" value="CUB_dom"/>
</dbReference>
<dbReference type="InterPro" id="IPR043504">
    <property type="entry name" value="Peptidase_S1_PA_chymotrypsin"/>
</dbReference>
<feature type="disulfide bond" evidence="15">
    <location>
        <begin position="388"/>
        <end position="421"/>
    </location>
</feature>
<sequence length="684" mass="75195">MLRSSFLLLLLCHSSSSKLLGWVESPGYPSGYPPHASLNWSRCAPEGHILSLKLIHLDLEDSQDCENDALKVYSDGDQISILCGTVAFEELESTVNPLLISPPGGCLKLLFQSDYSNPKRYHGFRGFYTIHDFDECEDDLSNKCTQFCHNFVGGYHCSCHHGYQLAEDKHTCNVSCSKDLSGRNRGETSTPSWPDSYPENANCLYTLSVEPHRQLVLRFSAVFDVEQGPDGQCKDALRIVTQTGTLGPFCGTNPPPSRISTHSNQVQIYFTSDETGENKGFRLHFETIEKVCQPGVIANSKMTPHNQEYKSGETVTVTCDVGYVVNSHGALTLSTQFETTCQSTGSWYPSYSCEIVDCGLPLLESNSILELVDLPEQTQYNAEVQFMCSSEYYKLQGYDKYTCNATGNWVSPVGNADMPKCTEVCGVTSNAISSSGRILGGARANLGEIPWQLLIKYPKRGGASLINDQWAVTAAHVVDAVDATMIQIFGGLVDGKASDRTDSLTCERVIIHPGYEKGISSDKQTNYDNDIALVKFKFRVNLGPNFRPICLPDVNRVVLENEQGTVSGWGSTEKSRKSQFLLYAHISVYSLDTCRNTPVLPRGGTMTFTKNMLCAGADGKDSCGGDSGGPFILPMMSPAGGPYHLAGIVSWGAPCKDGANKGYYTKVQNYIEWIKNTIEEHREE</sequence>
<dbReference type="InterPro" id="IPR009003">
    <property type="entry name" value="Peptidase_S1_PA"/>
</dbReference>
<dbReference type="InterPro" id="IPR001314">
    <property type="entry name" value="Peptidase_S1A"/>
</dbReference>
<dbReference type="PROSITE" id="PS01180">
    <property type="entry name" value="CUB"/>
    <property type="match status" value="2"/>
</dbReference>
<evidence type="ECO:0000256" key="10">
    <source>
        <dbReference type="ARBA" id="ARBA00022859"/>
    </source>
</evidence>
<evidence type="ECO:0000256" key="8">
    <source>
        <dbReference type="ARBA" id="ARBA00022801"/>
    </source>
</evidence>
<reference evidence="24 25" key="2">
    <citation type="submission" date="2019-01" db="EMBL/GenBank/DDBJ databases">
        <title>A chromosome length genome reference of the Java medaka (oryzias javanicus).</title>
        <authorList>
            <person name="Herpin A."/>
            <person name="Takehana Y."/>
            <person name="Naruse K."/>
            <person name="Ansai S."/>
            <person name="Kawaguchi M."/>
        </authorList>
    </citation>
    <scope>NUCLEOTIDE SEQUENCE [LARGE SCALE GENOMIC DNA]</scope>
    <source>
        <strain evidence="24">RS831</strain>
        <tissue evidence="24">Whole body</tissue>
    </source>
</reference>
<comment type="caution">
    <text evidence="19">Lacks conserved residue(s) required for the propagation of feature annotation.</text>
</comment>
<evidence type="ECO:0000256" key="17">
    <source>
        <dbReference type="PIRSR" id="PIRSR001155-4"/>
    </source>
</evidence>
<dbReference type="PROSITE" id="PS50923">
    <property type="entry name" value="SUSHI"/>
    <property type="match status" value="2"/>
</dbReference>
<feature type="domain" description="Peptidase S1" evidence="22">
    <location>
        <begin position="438"/>
        <end position="679"/>
    </location>
</feature>
<evidence type="ECO:0000256" key="18">
    <source>
        <dbReference type="PROSITE-ProRule" id="PRU00059"/>
    </source>
</evidence>
<feature type="binding site" evidence="17">
    <location>
        <position position="116"/>
    </location>
    <ligand>
        <name>Ca(2+)</name>
        <dbReference type="ChEBI" id="CHEBI:29108"/>
        <label>1</label>
    </ligand>
</feature>
<dbReference type="SUPFAM" id="SSF50494">
    <property type="entry name" value="Trypsin-like serine proteases"/>
    <property type="match status" value="1"/>
</dbReference>
<feature type="binding site" evidence="17">
    <location>
        <position position="150"/>
    </location>
    <ligand>
        <name>Ca(2+)</name>
        <dbReference type="ChEBI" id="CHEBI:29108"/>
        <label>2</label>
    </ligand>
</feature>
<dbReference type="InterPro" id="IPR001881">
    <property type="entry name" value="EGF-like_Ca-bd_dom"/>
</dbReference>
<dbReference type="InterPro" id="IPR018097">
    <property type="entry name" value="EGF_Ca-bd_CS"/>
</dbReference>
<dbReference type="SMART" id="SM00042">
    <property type="entry name" value="CUB"/>
    <property type="match status" value="2"/>
</dbReference>
<keyword evidence="9" id="KW-0720">Serine protease</keyword>
<feature type="modified residue" description="(3R)-3-hydroxyasparagine" evidence="16">
    <location>
        <position position="150"/>
    </location>
</feature>
<dbReference type="SMART" id="SM00020">
    <property type="entry name" value="Tryp_SPc"/>
    <property type="match status" value="1"/>
</dbReference>
<evidence type="ECO:0000256" key="6">
    <source>
        <dbReference type="ARBA" id="ARBA00022729"/>
    </source>
</evidence>
<dbReference type="PROSITE" id="PS01187">
    <property type="entry name" value="EGF_CA"/>
    <property type="match status" value="1"/>
</dbReference>
<feature type="binding site" evidence="17">
    <location>
        <position position="132"/>
    </location>
    <ligand>
        <name>Ca(2+)</name>
        <dbReference type="ChEBI" id="CHEBI:29108"/>
        <label>2</label>
    </ligand>
</feature>
<dbReference type="InterPro" id="IPR000436">
    <property type="entry name" value="Sushi_SCR_CCP_dom"/>
</dbReference>
<evidence type="ECO:0000259" key="23">
    <source>
        <dbReference type="PROSITE" id="PS50923"/>
    </source>
</evidence>
<dbReference type="Gene3D" id="2.10.25.10">
    <property type="entry name" value="Laminin"/>
    <property type="match status" value="1"/>
</dbReference>
<feature type="disulfide bond" evidence="15">
    <location>
        <begin position="159"/>
        <end position="172"/>
    </location>
</feature>
<feature type="disulfide bond" evidence="15">
    <location>
        <begin position="623"/>
        <end position="655"/>
    </location>
</feature>
<feature type="disulfide bond" evidence="15">
    <location>
        <begin position="65"/>
        <end position="83"/>
    </location>
</feature>
<comment type="similarity">
    <text evidence="13">Belongs to the peptidase S1 family. CLIP subfamily.</text>
</comment>
<feature type="binding site" evidence="17">
    <location>
        <position position="273"/>
    </location>
    <ligand>
        <name>Ca(2+)</name>
        <dbReference type="ChEBI" id="CHEBI:29108"/>
        <label>3</label>
    </ligand>
</feature>
<keyword evidence="3 19" id="KW-0768">Sushi</keyword>
<dbReference type="Gene3D" id="2.10.70.10">
    <property type="entry name" value="Complement Module, domain 1"/>
    <property type="match status" value="2"/>
</dbReference>
<evidence type="ECO:0000256" key="7">
    <source>
        <dbReference type="ARBA" id="ARBA00022737"/>
    </source>
</evidence>
<feature type="disulfide bond" evidence="15">
    <location>
        <begin position="594"/>
        <end position="614"/>
    </location>
</feature>
<keyword evidence="1" id="KW-0245">EGF-like domain</keyword>
<dbReference type="Gene3D" id="2.40.10.10">
    <property type="entry name" value="Trypsin-like serine proteases"/>
    <property type="match status" value="1"/>
</dbReference>
<dbReference type="AlphaFoldDB" id="A0A437CJA0"/>
<proteinExistence type="inferred from homology"/>
<feature type="domain" description="Sushi" evidence="23">
    <location>
        <begin position="356"/>
        <end position="423"/>
    </location>
</feature>
<evidence type="ECO:0000256" key="14">
    <source>
        <dbReference type="PIRSR" id="PIRSR001155-1"/>
    </source>
</evidence>
<feature type="active site" description="Charge relay system" evidence="14">
    <location>
        <position position="476"/>
    </location>
</feature>
<dbReference type="GO" id="GO:0045087">
    <property type="term" value="P:innate immune response"/>
    <property type="evidence" value="ECO:0007669"/>
    <property type="project" value="UniProtKB-KW"/>
</dbReference>
<feature type="binding site" evidence="17">
    <location>
        <position position="235"/>
    </location>
    <ligand>
        <name>Ca(2+)</name>
        <dbReference type="ChEBI" id="CHEBI:29108"/>
        <label>3</label>
    </ligand>
</feature>
<evidence type="ECO:0000256" key="1">
    <source>
        <dbReference type="ARBA" id="ARBA00022536"/>
    </source>
</evidence>
<keyword evidence="11 15" id="KW-1015">Disulfide bond</keyword>
<dbReference type="PROSITE" id="PS01186">
    <property type="entry name" value="EGF_2"/>
    <property type="match status" value="1"/>
</dbReference>
<dbReference type="InterPro" id="IPR000742">
    <property type="entry name" value="EGF"/>
</dbReference>
<dbReference type="CDD" id="cd00190">
    <property type="entry name" value="Tryp_SPc"/>
    <property type="match status" value="1"/>
</dbReference>
<evidence type="ECO:0000259" key="22">
    <source>
        <dbReference type="PROSITE" id="PS50240"/>
    </source>
</evidence>
<dbReference type="OrthoDB" id="9985152at2759"/>
<feature type="disulfide bond" evidence="15 18">
    <location>
        <begin position="233"/>
        <end position="250"/>
    </location>
</feature>
<feature type="active site" description="Charge relay system" evidence="14">
    <location>
        <position position="627"/>
    </location>
</feature>
<feature type="binding site" evidence="17">
    <location>
        <position position="60"/>
    </location>
    <ligand>
        <name>Ca(2+)</name>
        <dbReference type="ChEBI" id="CHEBI:29108"/>
        <label>1</label>
    </ligand>
</feature>
<keyword evidence="2" id="KW-0399">Innate immunity</keyword>
<feature type="binding site" evidence="17">
    <location>
        <position position="154"/>
    </location>
    <ligand>
        <name>Ca(2+)</name>
        <dbReference type="ChEBI" id="CHEBI:29108"/>
        <label>2</label>
    </ligand>
</feature>
<dbReference type="PANTHER" id="PTHR24255:SF29">
    <property type="entry name" value="COMPLEMENT COMPONENT 1, S SUBCOMPONENT"/>
    <property type="match status" value="1"/>
</dbReference>
<dbReference type="Pfam" id="PF00431">
    <property type="entry name" value="CUB"/>
    <property type="match status" value="2"/>
</dbReference>
<feature type="binding site" evidence="17">
    <location>
        <position position="226"/>
    </location>
    <ligand>
        <name>Ca(2+)</name>
        <dbReference type="ChEBI" id="CHEBI:29108"/>
        <label>3</label>
    </ligand>
</feature>
<dbReference type="PROSITE" id="PS50240">
    <property type="entry name" value="TRYPSIN_DOM"/>
    <property type="match status" value="1"/>
</dbReference>
<dbReference type="InterPro" id="IPR024175">
    <property type="entry name" value="Pept_S1A_C1r/C1S/mannan-bd"/>
</dbReference>
<evidence type="ECO:0000313" key="25">
    <source>
        <dbReference type="Proteomes" id="UP000283210"/>
    </source>
</evidence>
<keyword evidence="6 20" id="KW-0732">Signal</keyword>
<feature type="domain" description="Sushi" evidence="23">
    <location>
        <begin position="290"/>
        <end position="355"/>
    </location>
</feature>
<dbReference type="InterPro" id="IPR035976">
    <property type="entry name" value="Sushi/SCR/CCP_sf"/>
</dbReference>
<dbReference type="GO" id="GO:0031638">
    <property type="term" value="P:zymogen activation"/>
    <property type="evidence" value="ECO:0007669"/>
    <property type="project" value="TreeGrafter"/>
</dbReference>
<feature type="chain" id="PRO_5019474668" description="Complement subcomponent C1r" evidence="20">
    <location>
        <begin position="18"/>
        <end position="684"/>
    </location>
</feature>
<evidence type="ECO:0000259" key="21">
    <source>
        <dbReference type="PROSITE" id="PS01180"/>
    </source>
</evidence>
<feature type="disulfide bond" description="Interchain (between heavy and light chains)" evidence="15">
    <location>
        <begin position="425"/>
        <end position="550"/>
    </location>
</feature>
<dbReference type="Pfam" id="PF07645">
    <property type="entry name" value="EGF_CA"/>
    <property type="match status" value="1"/>
</dbReference>
<evidence type="ECO:0000256" key="19">
    <source>
        <dbReference type="PROSITE-ProRule" id="PRU00302"/>
    </source>
</evidence>